<keyword evidence="3" id="KW-0132">Cell division</keyword>
<proteinExistence type="predicted"/>
<sequence>MPRDYKNRINSNNARKKKRPIPGYWWLITGLLIGGFAMFLSDLEEAPNKPVTDVKRPVSQQDVRDVKKPIATTAKPIDSTKPRFDFYQILPDMEIVIPEHEIEERRRLEGTGKSKPGTFIIQIGSFKKAQQADTLRARLALLGIESTVQTVNQSGSIWHRVKSGPYTSFRMVDKIQNRLHRNNIDSIAIKLK</sequence>
<dbReference type="PANTHER" id="PTHR38687">
    <property type="entry name" value="CELL DIVISION PROTEIN DEDD-RELATED"/>
    <property type="match status" value="1"/>
</dbReference>
<evidence type="ECO:0000259" key="2">
    <source>
        <dbReference type="PROSITE" id="PS51724"/>
    </source>
</evidence>
<accession>S5TUZ1</accession>
<name>S5TUZ1_9GAMM</name>
<dbReference type="AlphaFoldDB" id="S5TUZ1"/>
<keyword evidence="1" id="KW-1133">Transmembrane helix</keyword>
<dbReference type="GO" id="GO:0051301">
    <property type="term" value="P:cell division"/>
    <property type="evidence" value="ECO:0007669"/>
    <property type="project" value="UniProtKB-KW"/>
</dbReference>
<keyword evidence="4" id="KW-1185">Reference proteome</keyword>
<dbReference type="InterPro" id="IPR036680">
    <property type="entry name" value="SPOR-like_sf"/>
</dbReference>
<dbReference type="PROSITE" id="PS51724">
    <property type="entry name" value="SPOR"/>
    <property type="match status" value="1"/>
</dbReference>
<dbReference type="Gene3D" id="3.30.70.1070">
    <property type="entry name" value="Sporulation related repeat"/>
    <property type="match status" value="1"/>
</dbReference>
<reference evidence="4" key="2">
    <citation type="journal article" date="2016" name="Environ. Microbiol. Rep.">
        <title>Analysis of defence systems and a conjugative IncP-1 plasmid in the marine polyaromatic hydrocarbons-degrading bacterium Cycloclasticus sp. 78-ME.</title>
        <authorList>
            <person name="Yakimov M.M."/>
            <person name="Crisafi F."/>
            <person name="Messina E."/>
            <person name="Smedile F."/>
            <person name="Lopatina A."/>
            <person name="Denaro R."/>
            <person name="Pieper D.H."/>
            <person name="Golyshin P.N."/>
            <person name="Giuliano L."/>
        </authorList>
    </citation>
    <scope>NUCLEOTIDE SEQUENCE [LARGE SCALE GENOMIC DNA]</scope>
    <source>
        <strain evidence="4">78-ME</strain>
    </source>
</reference>
<dbReference type="HOGENOM" id="CLU_076835_0_0_6"/>
<dbReference type="RefSeq" id="WP_015006740.1">
    <property type="nucleotide sequence ID" value="NC_021917.1"/>
</dbReference>
<dbReference type="Pfam" id="PF05036">
    <property type="entry name" value="SPOR"/>
    <property type="match status" value="1"/>
</dbReference>
<organism evidence="3 4">
    <name type="scientific">Cycloclasticus zancles 78-ME</name>
    <dbReference type="NCBI Taxonomy" id="1198232"/>
    <lineage>
        <taxon>Bacteria</taxon>
        <taxon>Pseudomonadati</taxon>
        <taxon>Pseudomonadota</taxon>
        <taxon>Gammaproteobacteria</taxon>
        <taxon>Thiotrichales</taxon>
        <taxon>Piscirickettsiaceae</taxon>
        <taxon>Cycloclasticus</taxon>
    </lineage>
</organism>
<keyword evidence="1" id="KW-0812">Transmembrane</keyword>
<keyword evidence="1" id="KW-0472">Membrane</keyword>
<evidence type="ECO:0000256" key="1">
    <source>
        <dbReference type="SAM" id="Phobius"/>
    </source>
</evidence>
<feature type="domain" description="SPOR" evidence="2">
    <location>
        <begin position="113"/>
        <end position="192"/>
    </location>
</feature>
<evidence type="ECO:0000313" key="3">
    <source>
        <dbReference type="EMBL" id="AGS38843.1"/>
    </source>
</evidence>
<feature type="transmembrane region" description="Helical" evidence="1">
    <location>
        <begin position="21"/>
        <end position="40"/>
    </location>
</feature>
<gene>
    <name evidence="3" type="ORF">CYCME_0502</name>
</gene>
<dbReference type="GO" id="GO:0042834">
    <property type="term" value="F:peptidoglycan binding"/>
    <property type="evidence" value="ECO:0007669"/>
    <property type="project" value="InterPro"/>
</dbReference>
<reference evidence="3 4" key="1">
    <citation type="submission" date="2013-05" db="EMBL/GenBank/DDBJ databases">
        <title>Between feast and famine: a lifestyle of most important marine PAH-degrading bacterium Cycloclasticus sp. 7ME.</title>
        <authorList>
            <person name="Yakimov M.M."/>
            <person name="Messina E."/>
            <person name="Genovese M."/>
            <person name="Denaro R."/>
            <person name="Crisafi F."/>
            <person name="Russo D."/>
            <person name="Cappello S."/>
            <person name="Santisi S."/>
            <person name="Smedile F."/>
            <person name="Golyshina O.V."/>
            <person name="Tran H."/>
            <person name="Pieper D.H."/>
            <person name="Golyshin P.N."/>
            <person name="Giuliano L."/>
        </authorList>
    </citation>
    <scope>NUCLEOTIDE SEQUENCE [LARGE SCALE GENOMIC DNA]</scope>
    <source>
        <strain evidence="3 4">78-ME</strain>
    </source>
</reference>
<dbReference type="InterPro" id="IPR052521">
    <property type="entry name" value="Cell_div_SPOR-domain"/>
</dbReference>
<dbReference type="PANTHER" id="PTHR38687:SF2">
    <property type="entry name" value="CELL DIVISION PROTEIN FTSN"/>
    <property type="match status" value="1"/>
</dbReference>
<keyword evidence="3" id="KW-0131">Cell cycle</keyword>
<dbReference type="EMBL" id="CP005996">
    <property type="protein sequence ID" value="AGS38843.1"/>
    <property type="molecule type" value="Genomic_DNA"/>
</dbReference>
<dbReference type="InterPro" id="IPR007730">
    <property type="entry name" value="SPOR-like_dom"/>
</dbReference>
<dbReference type="PATRIC" id="fig|1198232.3.peg.510"/>
<dbReference type="KEGG" id="cza:CYCME_0502"/>
<dbReference type="SUPFAM" id="SSF110997">
    <property type="entry name" value="Sporulation related repeat"/>
    <property type="match status" value="1"/>
</dbReference>
<evidence type="ECO:0000313" key="4">
    <source>
        <dbReference type="Proteomes" id="UP000015380"/>
    </source>
</evidence>
<dbReference type="eggNOG" id="COG3087">
    <property type="taxonomic scope" value="Bacteria"/>
</dbReference>
<dbReference type="Proteomes" id="UP000015380">
    <property type="component" value="Chromosome"/>
</dbReference>
<protein>
    <submittedName>
        <fullName evidence="3">Cell division protein</fullName>
    </submittedName>
</protein>